<dbReference type="PANTHER" id="PTHR13532">
    <property type="match status" value="1"/>
</dbReference>
<feature type="compositionally biased region" description="Basic and acidic residues" evidence="1">
    <location>
        <begin position="512"/>
        <end position="546"/>
    </location>
</feature>
<comment type="caution">
    <text evidence="3">The sequence shown here is derived from an EMBL/GenBank/DDBJ whole genome shotgun (WGS) entry which is preliminary data.</text>
</comment>
<gene>
    <name evidence="3" type="ORF">PMAYCL1PPCAC_31998</name>
</gene>
<dbReference type="EMBL" id="BTRK01000006">
    <property type="protein sequence ID" value="GMR61803.1"/>
    <property type="molecule type" value="Genomic_DNA"/>
</dbReference>
<dbReference type="InterPro" id="IPR046471">
    <property type="entry name" value="IntS14_C"/>
</dbReference>
<evidence type="ECO:0000313" key="3">
    <source>
        <dbReference type="EMBL" id="GMR61803.1"/>
    </source>
</evidence>
<dbReference type="InterPro" id="IPR039841">
    <property type="entry name" value="INTS14"/>
</dbReference>
<feature type="region of interest" description="Disordered" evidence="1">
    <location>
        <begin position="265"/>
        <end position="459"/>
    </location>
</feature>
<dbReference type="GO" id="GO:0034472">
    <property type="term" value="P:snRNA 3'-end processing"/>
    <property type="evidence" value="ECO:0007669"/>
    <property type="project" value="TreeGrafter"/>
</dbReference>
<dbReference type="PANTHER" id="PTHR13532:SF3">
    <property type="entry name" value="INTEGRATOR COMPLEX SUBUNIT 14"/>
    <property type="match status" value="1"/>
</dbReference>
<keyword evidence="4" id="KW-1185">Reference proteome</keyword>
<feature type="compositionally biased region" description="Basic residues" evidence="1">
    <location>
        <begin position="428"/>
        <end position="448"/>
    </location>
</feature>
<feature type="compositionally biased region" description="Acidic residues" evidence="1">
    <location>
        <begin position="294"/>
        <end position="321"/>
    </location>
</feature>
<dbReference type="Proteomes" id="UP001328107">
    <property type="component" value="Unassembled WGS sequence"/>
</dbReference>
<evidence type="ECO:0000256" key="1">
    <source>
        <dbReference type="SAM" id="MobiDB-lite"/>
    </source>
</evidence>
<sequence>MGYLIAVDTSLSMGRAADGGERMNVNGVVEKSRFELAAEIVESLLQLAGRLNVEPVVHLFRIGETYVNLGEVSSVEDVVGMLTKDDGKDVELFGCTNVSRFMAFTHERLNPTIEDKLIILTDCSTFLGDVNYGVGCETRFIIVNSNKSTMSEMQMEELDEIAASSVGHEASPENESLYHHFFLADFPSIHELSSSVFEELFEMSTYTLEMGHLNTQMRIGHTFHQQGVETISVVGFLRPTALMNMETTGSHFCHPVFYEEPHAAATTTTTSAVSDDDGTPPRTPSRTPTRMNSEEEEETDSEEEYTEIEEEVTDDEEEGEVKDDKPRSSFIPSHALSTNSEENRRIDIGGITSSTSQAVSEPVLADFVPPTASGNSSAPPKRKYKVVSRSGAEKEYVTGAASSTTAPEPVKEEKAPSKKKVTTPPPVKKTKKIKKKVLKKRVPKKKKDSHHERQQKFAAARARAELYITALSAKKEEEQKKNGMYIREEFDRDDVAVVIAAKDEGDDSEDCWSVREGEYSDTETHKKVREEIREEERAKKEKKEEDNGGDVEMKDEEEKEKLLTPFQPSRKRRRRRRAGAAEYDFSAPFLVQILTEAMRHEDMAAVCVLDNAEYAILTVDQNSDGDDLLVISTILNQDIMPSYIPQFAQLSTIFDETNDVDNAYLTQSVGSENPSYVAARSSWFDEDGIEADMVRIRKNLKKIPDRIPHFYLDVNRMRNHAYCVCFHNYLPELADQLIGEAKDFGEAAVKHAEYVATFYRKVIPFSDVKEIPMPNWQ</sequence>
<organism evidence="3 4">
    <name type="scientific">Pristionchus mayeri</name>
    <dbReference type="NCBI Taxonomy" id="1317129"/>
    <lineage>
        <taxon>Eukaryota</taxon>
        <taxon>Metazoa</taxon>
        <taxon>Ecdysozoa</taxon>
        <taxon>Nematoda</taxon>
        <taxon>Chromadorea</taxon>
        <taxon>Rhabditida</taxon>
        <taxon>Rhabditina</taxon>
        <taxon>Diplogasteromorpha</taxon>
        <taxon>Diplogasteroidea</taxon>
        <taxon>Neodiplogasteridae</taxon>
        <taxon>Pristionchus</taxon>
    </lineage>
</organism>
<name>A0AAN5DE05_9BILA</name>
<feature type="compositionally biased region" description="Acidic residues" evidence="1">
    <location>
        <begin position="547"/>
        <end position="558"/>
    </location>
</feature>
<accession>A0AAN5DE05</accession>
<dbReference type="Pfam" id="PF20504">
    <property type="entry name" value="IntS14_C"/>
    <property type="match status" value="1"/>
</dbReference>
<feature type="domain" description="Integrator complex subunit 14 C-terminal" evidence="2">
    <location>
        <begin position="682"/>
        <end position="740"/>
    </location>
</feature>
<evidence type="ECO:0000313" key="4">
    <source>
        <dbReference type="Proteomes" id="UP001328107"/>
    </source>
</evidence>
<proteinExistence type="predicted"/>
<dbReference type="AlphaFoldDB" id="A0AAN5DE05"/>
<protein>
    <recommendedName>
        <fullName evidence="2">Integrator complex subunit 14 C-terminal domain-containing protein</fullName>
    </recommendedName>
</protein>
<reference evidence="4" key="1">
    <citation type="submission" date="2022-10" db="EMBL/GenBank/DDBJ databases">
        <title>Genome assembly of Pristionchus species.</title>
        <authorList>
            <person name="Yoshida K."/>
            <person name="Sommer R.J."/>
        </authorList>
    </citation>
    <scope>NUCLEOTIDE SEQUENCE [LARGE SCALE GENOMIC DNA]</scope>
    <source>
        <strain evidence="4">RS5460</strain>
    </source>
</reference>
<evidence type="ECO:0000259" key="2">
    <source>
        <dbReference type="Pfam" id="PF20504"/>
    </source>
</evidence>
<feature type="region of interest" description="Disordered" evidence="1">
    <location>
        <begin position="507"/>
        <end position="574"/>
    </location>
</feature>
<dbReference type="GO" id="GO:0032039">
    <property type="term" value="C:integrator complex"/>
    <property type="evidence" value="ECO:0007669"/>
    <property type="project" value="InterPro"/>
</dbReference>